<evidence type="ECO:0000313" key="11">
    <source>
        <dbReference type="EMBL" id="RTE66191.1"/>
    </source>
</evidence>
<feature type="transmembrane region" description="Helical" evidence="8">
    <location>
        <begin position="53"/>
        <end position="76"/>
    </location>
</feature>
<dbReference type="GO" id="GO:0005886">
    <property type="term" value="C:plasma membrane"/>
    <property type="evidence" value="ECO:0007669"/>
    <property type="project" value="UniProtKB-SubCell"/>
</dbReference>
<dbReference type="PANTHER" id="PTHR30443">
    <property type="entry name" value="INNER MEMBRANE PROTEIN"/>
    <property type="match status" value="1"/>
</dbReference>
<reference evidence="11 12" key="1">
    <citation type="submission" date="2018-11" db="EMBL/GenBank/DDBJ databases">
        <title>The draft genome sequence of Amphritea opalescens ANRC-JH13T.</title>
        <authorList>
            <person name="Fang Z."/>
            <person name="Zhang Y."/>
            <person name="Han X."/>
        </authorList>
    </citation>
    <scope>NUCLEOTIDE SEQUENCE [LARGE SCALE GENOMIC DNA]</scope>
    <source>
        <strain evidence="11 12">ANRC-JH13</strain>
    </source>
</reference>
<keyword evidence="3" id="KW-0997">Cell inner membrane</keyword>
<protein>
    <submittedName>
        <fullName evidence="11">Phosphoethanolamine--lipid A transferase</fullName>
    </submittedName>
</protein>
<keyword evidence="4 11" id="KW-0808">Transferase</keyword>
<feature type="transmembrane region" description="Helical" evidence="8">
    <location>
        <begin position="83"/>
        <end position="104"/>
    </location>
</feature>
<name>A0A430KRQ4_9GAMM</name>
<keyword evidence="2" id="KW-1003">Cell membrane</keyword>
<dbReference type="SUPFAM" id="SSF53649">
    <property type="entry name" value="Alkaline phosphatase-like"/>
    <property type="match status" value="1"/>
</dbReference>
<evidence type="ECO:0000256" key="7">
    <source>
        <dbReference type="ARBA" id="ARBA00023136"/>
    </source>
</evidence>
<evidence type="ECO:0000256" key="3">
    <source>
        <dbReference type="ARBA" id="ARBA00022519"/>
    </source>
</evidence>
<dbReference type="Pfam" id="PF00884">
    <property type="entry name" value="Sulfatase"/>
    <property type="match status" value="1"/>
</dbReference>
<feature type="domain" description="Sulfatase N-terminal" evidence="9">
    <location>
        <begin position="244"/>
        <end position="532"/>
    </location>
</feature>
<dbReference type="Gene3D" id="3.40.720.10">
    <property type="entry name" value="Alkaline Phosphatase, subunit A"/>
    <property type="match status" value="1"/>
</dbReference>
<dbReference type="InterPro" id="IPR017850">
    <property type="entry name" value="Alkaline_phosphatase_core_sf"/>
</dbReference>
<sequence>MPCAIERILEKLPKHCASWLMTLLVSTYLMLMFNANFFSTVYDIHGVNSIKDLLFMVGLFFFFIAIFNLFLTFLALPWVLKPVLITLLITSSVATYFMQTYNIMIDKTMIMNMMETDLKESTELFSISLLAYVTLTGVLPALWVWHIQINYGSPLRFLLTKVTTFTAIILVIGLIAVTFYQDYASLFRNHRYVRDLIVPLNYVYSLQSYAQHFLPKNKREFQTVGSDAHLGLSWQPKAQKKVVTILVVGETARRANFSLYDYERQTTPKLSQQNIFSFSDFSSCGTSTAVSLPCMFSNMDRSNYDHDQAINSDNLLDVLQRSGLSVIWEDNNSGCKGVCNRVENVSIVEDDNPALCHDGECFDMVLLEKLEQTIKAADNNVVIVLHQKGSHGPSYFLRAPEAFRKFSPVCDTNQLQECSQQEIINAYDNTVLYTDYFLSEVINFLKSRSDQYDASMLYLSDHGESLGENNLYLHGVPYMLAPKEQTEIPFIFWMDDGFANRFSINKHCIDGKRKDHFSHDNLFDSMLGLLDVQTKAYRQDMDIFSSCRSSNKTSTIAATSNQ</sequence>
<dbReference type="InterPro" id="IPR058130">
    <property type="entry name" value="PEA_transf_C"/>
</dbReference>
<keyword evidence="12" id="KW-1185">Reference proteome</keyword>
<organism evidence="11 12">
    <name type="scientific">Amphritea opalescens</name>
    <dbReference type="NCBI Taxonomy" id="2490544"/>
    <lineage>
        <taxon>Bacteria</taxon>
        <taxon>Pseudomonadati</taxon>
        <taxon>Pseudomonadota</taxon>
        <taxon>Gammaproteobacteria</taxon>
        <taxon>Oceanospirillales</taxon>
        <taxon>Oceanospirillaceae</taxon>
        <taxon>Amphritea</taxon>
    </lineage>
</organism>
<keyword evidence="7 8" id="KW-0472">Membrane</keyword>
<dbReference type="PANTHER" id="PTHR30443:SF0">
    <property type="entry name" value="PHOSPHOETHANOLAMINE TRANSFERASE EPTA"/>
    <property type="match status" value="1"/>
</dbReference>
<evidence type="ECO:0000313" key="12">
    <source>
        <dbReference type="Proteomes" id="UP000283087"/>
    </source>
</evidence>
<dbReference type="Pfam" id="PF08019">
    <property type="entry name" value="EptA_B_N"/>
    <property type="match status" value="1"/>
</dbReference>
<dbReference type="Proteomes" id="UP000283087">
    <property type="component" value="Unassembled WGS sequence"/>
</dbReference>
<feature type="transmembrane region" description="Helical" evidence="8">
    <location>
        <begin position="16"/>
        <end position="33"/>
    </location>
</feature>
<proteinExistence type="predicted"/>
<dbReference type="InterPro" id="IPR000917">
    <property type="entry name" value="Sulfatase_N"/>
</dbReference>
<keyword evidence="6 8" id="KW-1133">Transmembrane helix</keyword>
<dbReference type="AlphaFoldDB" id="A0A430KRQ4"/>
<evidence type="ECO:0000256" key="6">
    <source>
        <dbReference type="ARBA" id="ARBA00022989"/>
    </source>
</evidence>
<feature type="transmembrane region" description="Helical" evidence="8">
    <location>
        <begin position="157"/>
        <end position="180"/>
    </location>
</feature>
<evidence type="ECO:0000259" key="9">
    <source>
        <dbReference type="Pfam" id="PF00884"/>
    </source>
</evidence>
<dbReference type="GO" id="GO:0016776">
    <property type="term" value="F:phosphotransferase activity, phosphate group as acceptor"/>
    <property type="evidence" value="ECO:0007669"/>
    <property type="project" value="TreeGrafter"/>
</dbReference>
<comment type="caution">
    <text evidence="11">The sequence shown here is derived from an EMBL/GenBank/DDBJ whole genome shotgun (WGS) entry which is preliminary data.</text>
</comment>
<evidence type="ECO:0000256" key="8">
    <source>
        <dbReference type="SAM" id="Phobius"/>
    </source>
</evidence>
<feature type="domain" description="Phosphoethanolamine transferase N-terminal" evidence="10">
    <location>
        <begin position="64"/>
        <end position="212"/>
    </location>
</feature>
<evidence type="ECO:0000259" key="10">
    <source>
        <dbReference type="Pfam" id="PF08019"/>
    </source>
</evidence>
<evidence type="ECO:0000256" key="2">
    <source>
        <dbReference type="ARBA" id="ARBA00022475"/>
    </source>
</evidence>
<comment type="subcellular location">
    <subcellularLocation>
        <location evidence="1">Cell inner membrane</location>
        <topology evidence="1">Multi-pass membrane protein</topology>
    </subcellularLocation>
</comment>
<evidence type="ECO:0000256" key="1">
    <source>
        <dbReference type="ARBA" id="ARBA00004429"/>
    </source>
</evidence>
<keyword evidence="5 8" id="KW-0812">Transmembrane</keyword>
<dbReference type="InterPro" id="IPR040423">
    <property type="entry name" value="PEA_transferase"/>
</dbReference>
<dbReference type="OrthoDB" id="9786870at2"/>
<evidence type="ECO:0000256" key="4">
    <source>
        <dbReference type="ARBA" id="ARBA00022679"/>
    </source>
</evidence>
<dbReference type="RefSeq" id="WP_126158264.1">
    <property type="nucleotide sequence ID" value="NZ_RQXW01000006.1"/>
</dbReference>
<evidence type="ECO:0000256" key="5">
    <source>
        <dbReference type="ARBA" id="ARBA00022692"/>
    </source>
</evidence>
<accession>A0A430KRQ4</accession>
<feature type="transmembrane region" description="Helical" evidence="8">
    <location>
        <begin position="124"/>
        <end position="145"/>
    </location>
</feature>
<gene>
    <name evidence="11" type="ORF">EH243_08720</name>
</gene>
<dbReference type="NCBIfam" id="NF028537">
    <property type="entry name" value="P_eth_NH2_trans"/>
    <property type="match status" value="1"/>
</dbReference>
<dbReference type="InterPro" id="IPR012549">
    <property type="entry name" value="EptA-like_N"/>
</dbReference>
<dbReference type="GO" id="GO:0009244">
    <property type="term" value="P:lipopolysaccharide core region biosynthetic process"/>
    <property type="evidence" value="ECO:0007669"/>
    <property type="project" value="TreeGrafter"/>
</dbReference>
<dbReference type="CDD" id="cd16017">
    <property type="entry name" value="LptA"/>
    <property type="match status" value="1"/>
</dbReference>
<dbReference type="EMBL" id="RQXW01000006">
    <property type="protein sequence ID" value="RTE66191.1"/>
    <property type="molecule type" value="Genomic_DNA"/>
</dbReference>